<comment type="caution">
    <text evidence="2">The sequence shown here is derived from an EMBL/GenBank/DDBJ whole genome shotgun (WGS) entry which is preliminary data.</text>
</comment>
<proteinExistence type="predicted"/>
<dbReference type="Proteomes" id="UP000315439">
    <property type="component" value="Unassembled WGS sequence"/>
</dbReference>
<dbReference type="InterPro" id="IPR045500">
    <property type="entry name" value="DUF6491"/>
</dbReference>
<dbReference type="Pfam" id="PF20101">
    <property type="entry name" value="DUF6491"/>
    <property type="match status" value="1"/>
</dbReference>
<evidence type="ECO:0000256" key="1">
    <source>
        <dbReference type="SAM" id="SignalP"/>
    </source>
</evidence>
<accession>A0A545UII2</accession>
<evidence type="ECO:0008006" key="4">
    <source>
        <dbReference type="Google" id="ProtNLM"/>
    </source>
</evidence>
<dbReference type="AlphaFoldDB" id="A0A545UII2"/>
<organism evidence="2 3">
    <name type="scientific">Aliikangiella coralliicola</name>
    <dbReference type="NCBI Taxonomy" id="2592383"/>
    <lineage>
        <taxon>Bacteria</taxon>
        <taxon>Pseudomonadati</taxon>
        <taxon>Pseudomonadota</taxon>
        <taxon>Gammaproteobacteria</taxon>
        <taxon>Oceanospirillales</taxon>
        <taxon>Pleioneaceae</taxon>
        <taxon>Aliikangiella</taxon>
    </lineage>
</organism>
<protein>
    <recommendedName>
        <fullName evidence="4">Lipoprotein</fullName>
    </recommendedName>
</protein>
<feature type="chain" id="PRO_5022029093" description="Lipoprotein" evidence="1">
    <location>
        <begin position="28"/>
        <end position="149"/>
    </location>
</feature>
<evidence type="ECO:0000313" key="3">
    <source>
        <dbReference type="Proteomes" id="UP000315439"/>
    </source>
</evidence>
<reference evidence="2 3" key="1">
    <citation type="submission" date="2019-07" db="EMBL/GenBank/DDBJ databases">
        <title>Draft genome for Aliikangiella sp. M105.</title>
        <authorList>
            <person name="Wang G."/>
        </authorList>
    </citation>
    <scope>NUCLEOTIDE SEQUENCE [LARGE SCALE GENOMIC DNA]</scope>
    <source>
        <strain evidence="2 3">M105</strain>
    </source>
</reference>
<gene>
    <name evidence="2" type="ORF">FLL46_03840</name>
</gene>
<name>A0A545UII2_9GAMM</name>
<feature type="signal peptide" evidence="1">
    <location>
        <begin position="1"/>
        <end position="27"/>
    </location>
</feature>
<dbReference type="PROSITE" id="PS51257">
    <property type="entry name" value="PROKAR_LIPOPROTEIN"/>
    <property type="match status" value="1"/>
</dbReference>
<keyword evidence="1" id="KW-0732">Signal</keyword>
<dbReference type="EMBL" id="VIKS01000002">
    <property type="protein sequence ID" value="TQV89272.1"/>
    <property type="molecule type" value="Genomic_DNA"/>
</dbReference>
<keyword evidence="3" id="KW-1185">Reference proteome</keyword>
<sequence>MTTFSSKRLLYRLILLLPLIAGLSACATATMSNAEKSVAYKEYIDKNKLDELNRITAFKFYGWRYLNKEHLILSTALNKPYLITLKNSCIDLHFSNGIGVEPRGNSLNAKFDSIFPLTFPEQRCFIKSIHKISRQQADELSQIGKEKAS</sequence>
<evidence type="ECO:0000313" key="2">
    <source>
        <dbReference type="EMBL" id="TQV89272.1"/>
    </source>
</evidence>
<dbReference type="RefSeq" id="WP_142892122.1">
    <property type="nucleotide sequence ID" value="NZ_ML660161.1"/>
</dbReference>
<dbReference type="OrthoDB" id="6385999at2"/>